<name>A0ABT8Y3B2_9SPHN</name>
<dbReference type="SUPFAM" id="SSF55073">
    <property type="entry name" value="Nucleotide cyclase"/>
    <property type="match status" value="1"/>
</dbReference>
<dbReference type="Proteomes" id="UP001169764">
    <property type="component" value="Unassembled WGS sequence"/>
</dbReference>
<dbReference type="SMART" id="SM00304">
    <property type="entry name" value="HAMP"/>
    <property type="match status" value="1"/>
</dbReference>
<dbReference type="Gene3D" id="3.30.70.1230">
    <property type="entry name" value="Nucleotide cyclase"/>
    <property type="match status" value="1"/>
</dbReference>
<protein>
    <submittedName>
        <fullName evidence="3">Adenylate/guanylate cyclase domain-containing protein</fullName>
    </submittedName>
</protein>
<dbReference type="PANTHER" id="PTHR43081">
    <property type="entry name" value="ADENYLATE CYCLASE, TERMINAL-DIFFERENTIATION SPECIFIC-RELATED"/>
    <property type="match status" value="1"/>
</dbReference>
<evidence type="ECO:0000313" key="3">
    <source>
        <dbReference type="EMBL" id="MDO6412796.1"/>
    </source>
</evidence>
<dbReference type="Gene3D" id="6.10.340.10">
    <property type="match status" value="1"/>
</dbReference>
<keyword evidence="4" id="KW-1185">Reference proteome</keyword>
<evidence type="ECO:0000259" key="2">
    <source>
        <dbReference type="PROSITE" id="PS50885"/>
    </source>
</evidence>
<reference evidence="3" key="1">
    <citation type="submission" date="2023-07" db="EMBL/GenBank/DDBJ databases">
        <authorList>
            <person name="Kim M."/>
        </authorList>
    </citation>
    <scope>NUCLEOTIDE SEQUENCE</scope>
    <source>
        <strain evidence="3">BIUV-7</strain>
    </source>
</reference>
<dbReference type="SMART" id="SM00044">
    <property type="entry name" value="CYCc"/>
    <property type="match status" value="1"/>
</dbReference>
<dbReference type="InterPro" id="IPR001054">
    <property type="entry name" value="A/G_cyclase"/>
</dbReference>
<dbReference type="InterPro" id="IPR029787">
    <property type="entry name" value="Nucleotide_cyclase"/>
</dbReference>
<dbReference type="CDD" id="cd07302">
    <property type="entry name" value="CHD"/>
    <property type="match status" value="1"/>
</dbReference>
<comment type="caution">
    <text evidence="3">The sequence shown here is derived from an EMBL/GenBank/DDBJ whole genome shotgun (WGS) entry which is preliminary data.</text>
</comment>
<dbReference type="InterPro" id="IPR003660">
    <property type="entry name" value="HAMP_dom"/>
</dbReference>
<dbReference type="PANTHER" id="PTHR43081:SF1">
    <property type="entry name" value="ADENYLATE CYCLASE, TERMINAL-DIFFERENTIATION SPECIFIC"/>
    <property type="match status" value="1"/>
</dbReference>
<dbReference type="RefSeq" id="WP_303539131.1">
    <property type="nucleotide sequence ID" value="NZ_JAUOTP010000001.1"/>
</dbReference>
<dbReference type="SUPFAM" id="SSF158472">
    <property type="entry name" value="HAMP domain-like"/>
    <property type="match status" value="1"/>
</dbReference>
<feature type="domain" description="HAMP" evidence="2">
    <location>
        <begin position="24"/>
        <end position="76"/>
    </location>
</feature>
<dbReference type="Pfam" id="PF00672">
    <property type="entry name" value="HAMP"/>
    <property type="match status" value="1"/>
</dbReference>
<gene>
    <name evidence="3" type="ORF">Q4F19_00220</name>
</gene>
<dbReference type="PROSITE" id="PS50125">
    <property type="entry name" value="GUANYLATE_CYCLASE_2"/>
    <property type="match status" value="1"/>
</dbReference>
<sequence length="370" mass="40039">MRANYLLIAIASVIGLFLAFLVSRGVTRPIARLREGARAVEAGRLDGEVPVTSSDEVGDVTRAFNDMLAGLRSKERIKETFGQYVDPRIVTQLIDGEASATKAGTKQIATLFFSDIAGFTELSETLTPAMLVTMINEYFATMSAPIRAFDGIIDKYIGDSIMAFWVPPFADPADQAGQACRAALAQRDLLADFNARLPDLLGWRKAPHVTSRMSVTTGEVVVGSIGPGFARSFTVMGDTVNLASRLEGTNKAYGTCIIVDPETVRLAGDAIETRLLDTIRVVGRDTPIDIYELIGMAGAATPEQRTVHAAYADALGWYRDGAWDRAEQGFVRALELRPEDGPSAAMLGRIRGLHSVPPEGWAGVWRMLAK</sequence>
<dbReference type="EMBL" id="JAUOTP010000001">
    <property type="protein sequence ID" value="MDO6412796.1"/>
    <property type="molecule type" value="Genomic_DNA"/>
</dbReference>
<dbReference type="InterPro" id="IPR050697">
    <property type="entry name" value="Adenylyl/Guanylyl_Cyclase_3/4"/>
</dbReference>
<feature type="domain" description="Guanylate cyclase" evidence="1">
    <location>
        <begin position="110"/>
        <end position="247"/>
    </location>
</feature>
<proteinExistence type="predicted"/>
<dbReference type="Pfam" id="PF00211">
    <property type="entry name" value="Guanylate_cyc"/>
    <property type="match status" value="1"/>
</dbReference>
<accession>A0ABT8Y3B2</accession>
<dbReference type="CDD" id="cd06225">
    <property type="entry name" value="HAMP"/>
    <property type="match status" value="1"/>
</dbReference>
<evidence type="ECO:0000313" key="4">
    <source>
        <dbReference type="Proteomes" id="UP001169764"/>
    </source>
</evidence>
<dbReference type="PROSITE" id="PS50885">
    <property type="entry name" value="HAMP"/>
    <property type="match status" value="1"/>
</dbReference>
<organism evidence="3 4">
    <name type="scientific">Sphingomonas natans</name>
    <dbReference type="NCBI Taxonomy" id="3063330"/>
    <lineage>
        <taxon>Bacteria</taxon>
        <taxon>Pseudomonadati</taxon>
        <taxon>Pseudomonadota</taxon>
        <taxon>Alphaproteobacteria</taxon>
        <taxon>Sphingomonadales</taxon>
        <taxon>Sphingomonadaceae</taxon>
        <taxon>Sphingomonas</taxon>
    </lineage>
</organism>
<evidence type="ECO:0000259" key="1">
    <source>
        <dbReference type="PROSITE" id="PS50125"/>
    </source>
</evidence>